<name>A0ABS5QMW3_9BACT</name>
<reference evidence="5 6" key="1">
    <citation type="journal article" date="2021" name="Nat. Commun.">
        <title>Reductive evolution and unique predatory mode in the CPR bacterium Vampirococcus lugosii.</title>
        <authorList>
            <person name="Moreira D."/>
            <person name="Zivanovic Y."/>
            <person name="Lopez-Archilla A.I."/>
            <person name="Iniesto M."/>
            <person name="Lopez-Garcia P."/>
        </authorList>
    </citation>
    <scope>NUCLEOTIDE SEQUENCE [LARGE SCALE GENOMIC DNA]</scope>
    <source>
        <strain evidence="5">Chiprana</strain>
    </source>
</reference>
<dbReference type="Pfam" id="PF00208">
    <property type="entry name" value="ELFV_dehydrog"/>
    <property type="match status" value="1"/>
</dbReference>
<dbReference type="InterPro" id="IPR036291">
    <property type="entry name" value="NAD(P)-bd_dom_sf"/>
</dbReference>
<dbReference type="Gene3D" id="3.40.50.10860">
    <property type="entry name" value="Leucine Dehydrogenase, chain A, domain 1"/>
    <property type="match status" value="1"/>
</dbReference>
<dbReference type="InterPro" id="IPR006095">
    <property type="entry name" value="Glu/Leu/Phe/Val/Trp_DH"/>
</dbReference>
<dbReference type="SUPFAM" id="SSF51735">
    <property type="entry name" value="NAD(P)-binding Rossmann-fold domains"/>
    <property type="match status" value="1"/>
</dbReference>
<dbReference type="PROSITE" id="PS00074">
    <property type="entry name" value="GLFV_DEHYDROGENASE"/>
    <property type="match status" value="1"/>
</dbReference>
<dbReference type="InterPro" id="IPR006096">
    <property type="entry name" value="Glu/Leu/Phe/Val/Trp_DH_C"/>
</dbReference>
<evidence type="ECO:0000313" key="6">
    <source>
        <dbReference type="Proteomes" id="UP000680365"/>
    </source>
</evidence>
<gene>
    <name evidence="5" type="ORF">VAMP_27n221</name>
</gene>
<dbReference type="SMART" id="SM00839">
    <property type="entry name" value="ELFV_dehydrog"/>
    <property type="match status" value="1"/>
</dbReference>
<dbReference type="EMBL" id="JAEDAM010000017">
    <property type="protein sequence ID" value="MBS8121819.1"/>
    <property type="molecule type" value="Genomic_DNA"/>
</dbReference>
<comment type="caution">
    <text evidence="5">The sequence shown here is derived from an EMBL/GenBank/DDBJ whole genome shotgun (WGS) entry which is preliminary data.</text>
</comment>
<keyword evidence="2 3" id="KW-0560">Oxidoreductase</keyword>
<dbReference type="PANTHER" id="PTHR11606">
    <property type="entry name" value="GLUTAMATE DEHYDROGENASE"/>
    <property type="match status" value="1"/>
</dbReference>
<dbReference type="GO" id="GO:0004352">
    <property type="term" value="F:glutamate dehydrogenase (NAD+) activity"/>
    <property type="evidence" value="ECO:0007669"/>
    <property type="project" value="UniProtKB-EC"/>
</dbReference>
<sequence>MSSFENAQNQIKKSFEYLENKFTKNDLEYILYPDRVIQVNINVEMDNGEVKNFVGYRSQHNNVRGPYKGGIRFHQGVAMDETKALSVWMSMKTALVGIPLGGAKGGIIVDPKSLSDNELEKLSRGYVRKLSRYLGPDYDVPAPDVGTTPQIMAWMMDEYSKLSNNNNPGSFTGKPIQVGGSIGRDTATSRGGFFVLNKILELKNYDLKGKKIAIQGAGNAGINIVKYLTDSGAKLTAISDSKGGIYSEEGLNLDLIKSIKDNKKSVVEYENVNILTNEELLELDVDILILAALENQITESNADNIKSNIVLELANGPINMQADNILSKKMNYSNSRYTCKCWLSFG</sequence>
<feature type="domain" description="Glutamate/phenylalanine/leucine/valine/L-tryptophan dehydrogenase C-terminal" evidence="4">
    <location>
        <begin position="181"/>
        <end position="346"/>
    </location>
</feature>
<evidence type="ECO:0000256" key="3">
    <source>
        <dbReference type="RuleBase" id="RU004417"/>
    </source>
</evidence>
<dbReference type="InterPro" id="IPR006097">
    <property type="entry name" value="Glu/Leu/Phe/Val/Trp_DH_dimer"/>
</dbReference>
<dbReference type="InterPro" id="IPR046346">
    <property type="entry name" value="Aminoacid_DH-like_N_sf"/>
</dbReference>
<dbReference type="Pfam" id="PF02812">
    <property type="entry name" value="ELFV_dehydrog_N"/>
    <property type="match status" value="1"/>
</dbReference>
<evidence type="ECO:0000256" key="2">
    <source>
        <dbReference type="ARBA" id="ARBA00023002"/>
    </source>
</evidence>
<dbReference type="SUPFAM" id="SSF53223">
    <property type="entry name" value="Aminoacid dehydrogenase-like, N-terminal domain"/>
    <property type="match status" value="1"/>
</dbReference>
<keyword evidence="6" id="KW-1185">Reference proteome</keyword>
<protein>
    <submittedName>
        <fullName evidence="5">NAD-specific glutamate dehydrogenase</fullName>
        <ecNumber evidence="5">1.4.1.2</ecNumber>
    </submittedName>
</protein>
<evidence type="ECO:0000256" key="1">
    <source>
        <dbReference type="ARBA" id="ARBA00006382"/>
    </source>
</evidence>
<evidence type="ECO:0000313" key="5">
    <source>
        <dbReference type="EMBL" id="MBS8121819.1"/>
    </source>
</evidence>
<dbReference type="InterPro" id="IPR033524">
    <property type="entry name" value="Glu/Leu/Phe/Val_DH_AS"/>
</dbReference>
<dbReference type="Proteomes" id="UP000680365">
    <property type="component" value="Unassembled WGS sequence"/>
</dbReference>
<dbReference type="PANTHER" id="PTHR11606:SF13">
    <property type="entry name" value="GLUTAMATE DEHYDROGENASE 1, MITOCHONDRIAL"/>
    <property type="match status" value="1"/>
</dbReference>
<comment type="similarity">
    <text evidence="1 3">Belongs to the Glu/Leu/Phe/Val dehydrogenases family.</text>
</comment>
<organism evidence="5 6">
    <name type="scientific">Candidatus Vampirococcus lugosii</name>
    <dbReference type="NCBI Taxonomy" id="2789015"/>
    <lineage>
        <taxon>Bacteria</taxon>
        <taxon>Candidatus Absconditibacteriota</taxon>
        <taxon>Vampirococcus</taxon>
    </lineage>
</organism>
<evidence type="ECO:0000259" key="4">
    <source>
        <dbReference type="SMART" id="SM00839"/>
    </source>
</evidence>
<dbReference type="Gene3D" id="3.40.50.720">
    <property type="entry name" value="NAD(P)-binding Rossmann-like Domain"/>
    <property type="match status" value="1"/>
</dbReference>
<dbReference type="EC" id="1.4.1.2" evidence="5"/>
<dbReference type="PRINTS" id="PR00082">
    <property type="entry name" value="GLFDHDRGNASE"/>
</dbReference>
<accession>A0ABS5QMW3</accession>
<proteinExistence type="inferred from homology"/>